<dbReference type="InterPro" id="IPR006572">
    <property type="entry name" value="Znf_DBF"/>
</dbReference>
<keyword evidence="2 4" id="KW-0863">Zinc-finger</keyword>
<dbReference type="GO" id="GO:0003676">
    <property type="term" value="F:nucleic acid binding"/>
    <property type="evidence" value="ECO:0007669"/>
    <property type="project" value="InterPro"/>
</dbReference>
<dbReference type="EMBL" id="OU892277">
    <property type="protein sequence ID" value="CAH1122835.1"/>
    <property type="molecule type" value="Genomic_DNA"/>
</dbReference>
<evidence type="ECO:0000256" key="4">
    <source>
        <dbReference type="PROSITE-ProRule" id="PRU00600"/>
    </source>
</evidence>
<dbReference type="AlphaFoldDB" id="A0A9P0GJD1"/>
<feature type="compositionally biased region" description="Acidic residues" evidence="5">
    <location>
        <begin position="275"/>
        <end position="286"/>
    </location>
</feature>
<dbReference type="Gene3D" id="6.10.250.3410">
    <property type="entry name" value="DBF zinc finger"/>
    <property type="match status" value="1"/>
</dbReference>
<accession>A0A9P0GJD1</accession>
<keyword evidence="1" id="KW-0479">Metal-binding</keyword>
<feature type="compositionally biased region" description="Basic and acidic residues" evidence="5">
    <location>
        <begin position="169"/>
        <end position="191"/>
    </location>
</feature>
<feature type="compositionally biased region" description="Polar residues" evidence="5">
    <location>
        <begin position="532"/>
        <end position="541"/>
    </location>
</feature>
<dbReference type="Pfam" id="PF07535">
    <property type="entry name" value="zf-DBF"/>
    <property type="match status" value="1"/>
</dbReference>
<feature type="compositionally biased region" description="Basic residues" evidence="5">
    <location>
        <begin position="114"/>
        <end position="125"/>
    </location>
</feature>
<feature type="compositionally biased region" description="Basic residues" evidence="5">
    <location>
        <begin position="192"/>
        <end position="202"/>
    </location>
</feature>
<feature type="domain" description="DBF4-type" evidence="6">
    <location>
        <begin position="45"/>
        <end position="94"/>
    </location>
</feature>
<gene>
    <name evidence="7" type="ORF">CEUTPL_LOCUS1874</name>
</gene>
<feature type="region of interest" description="Disordered" evidence="5">
    <location>
        <begin position="822"/>
        <end position="849"/>
    </location>
</feature>
<keyword evidence="3" id="KW-0862">Zinc</keyword>
<name>A0A9P0GJD1_9CUCU</name>
<sequence>MLEGRKKKLDRSVKHTTSESATDTTENDESIMTRKPIRIRRQRIPILQSGYCAICNLPYNSIEDHIQSKKHQKLIGEDANYIALNSAINGDVGIESLLSLTGIDAIGFDDFSPKRKRRTMPKKKASSAVTDIVKSSKKLEKDTGHKLRSRKHVNYLSPPLDVLEEDSFEEKPSEPETKPSDNELKAWDSGRPKRNCNRNHKKSSSEEQMVENESFYKVEVKTNEKDKRYSKAKGSKSVDSEKKLIVKFKKLRNSELVQLNNEATNFLFPKKDESSSSEDEQEEEGPEDIKTEPEEGEEDSSLTESHEGTSISEIEDSKPLEKFKVEDEASMDSISSDGKTKKKRRSHAEALILDNQKYYKFETPGSSSYRLRYHGSYLSPVPSAKGNGDLTNTEAKIELKGETTKKEKETKERLKVNLEEYTFSFEMVPEQEKWYQTFQRQDRAEQRYNFCPNYHWNDFVMPHQIPHLRPLDPRVCYNAYKHLHKCICTAMQEPEPTRESQEESEDVLEASPEPVAVLEPPVQHTDEDSKLSEISSGSAATTEEIKEITSVAEKQIKRRRGREISISPSLLCSATKNARKSPRQHASTLAILSSLGQQRIRRSRNANVTVTSDSVTLETIPEEVVPSVVEEKKPATPQKQRKKKIDYFALAEQIEEELNTALNFDTDFTPTTQPDDSFLEKRPNVLDIFKKYDEDKAKEKENSCRRFFNGAPGRKPGKRKKNLTGWPTTKKRKVVKGEISGTIDESDDDGDTSDSIIEDKPKVDIDDRENKCGQDNGNRVEKSSDIRDSLLQPYVYVKKLDNCEPLLVKKIIIKPPVRKAIRRPQRKIPPTTKPPRMLRRHKGRWYRDR</sequence>
<evidence type="ECO:0000313" key="8">
    <source>
        <dbReference type="Proteomes" id="UP001152799"/>
    </source>
</evidence>
<feature type="region of interest" description="Disordered" evidence="5">
    <location>
        <begin position="1"/>
        <end position="30"/>
    </location>
</feature>
<feature type="region of interest" description="Disordered" evidence="5">
    <location>
        <begin position="493"/>
        <end position="542"/>
    </location>
</feature>
<feature type="region of interest" description="Disordered" evidence="5">
    <location>
        <begin position="114"/>
        <end position="238"/>
    </location>
</feature>
<dbReference type="SMART" id="SM00586">
    <property type="entry name" value="ZnF_DBF"/>
    <property type="match status" value="1"/>
</dbReference>
<dbReference type="OrthoDB" id="21380at2759"/>
<evidence type="ECO:0000259" key="6">
    <source>
        <dbReference type="PROSITE" id="PS51265"/>
    </source>
</evidence>
<evidence type="ECO:0000256" key="3">
    <source>
        <dbReference type="ARBA" id="ARBA00022833"/>
    </source>
</evidence>
<keyword evidence="8" id="KW-1185">Reference proteome</keyword>
<reference evidence="7" key="1">
    <citation type="submission" date="2022-01" db="EMBL/GenBank/DDBJ databases">
        <authorList>
            <person name="King R."/>
        </authorList>
    </citation>
    <scope>NUCLEOTIDE SEQUENCE</scope>
</reference>
<evidence type="ECO:0000256" key="2">
    <source>
        <dbReference type="ARBA" id="ARBA00022771"/>
    </source>
</evidence>
<feature type="compositionally biased region" description="Basic and acidic residues" evidence="5">
    <location>
        <begin position="757"/>
        <end position="782"/>
    </location>
</feature>
<evidence type="ECO:0000313" key="7">
    <source>
        <dbReference type="EMBL" id="CAH1122835.1"/>
    </source>
</evidence>
<organism evidence="7 8">
    <name type="scientific">Ceutorhynchus assimilis</name>
    <name type="common">cabbage seed weevil</name>
    <dbReference type="NCBI Taxonomy" id="467358"/>
    <lineage>
        <taxon>Eukaryota</taxon>
        <taxon>Metazoa</taxon>
        <taxon>Ecdysozoa</taxon>
        <taxon>Arthropoda</taxon>
        <taxon>Hexapoda</taxon>
        <taxon>Insecta</taxon>
        <taxon>Pterygota</taxon>
        <taxon>Neoptera</taxon>
        <taxon>Endopterygota</taxon>
        <taxon>Coleoptera</taxon>
        <taxon>Polyphaga</taxon>
        <taxon>Cucujiformia</taxon>
        <taxon>Curculionidae</taxon>
        <taxon>Ceutorhynchinae</taxon>
        <taxon>Ceutorhynchus</taxon>
    </lineage>
</organism>
<protein>
    <recommendedName>
        <fullName evidence="6">DBF4-type domain-containing protein</fullName>
    </recommendedName>
</protein>
<dbReference type="GO" id="GO:0008270">
    <property type="term" value="F:zinc ion binding"/>
    <property type="evidence" value="ECO:0007669"/>
    <property type="project" value="UniProtKB-KW"/>
</dbReference>
<dbReference type="Proteomes" id="UP001152799">
    <property type="component" value="Chromosome 1"/>
</dbReference>
<evidence type="ECO:0000256" key="5">
    <source>
        <dbReference type="SAM" id="MobiDB-lite"/>
    </source>
</evidence>
<feature type="compositionally biased region" description="Basic and acidic residues" evidence="5">
    <location>
        <begin position="214"/>
        <end position="229"/>
    </location>
</feature>
<dbReference type="InterPro" id="IPR038545">
    <property type="entry name" value="Znf_DBF_sf"/>
</dbReference>
<dbReference type="PROSITE" id="PS51265">
    <property type="entry name" value="ZF_DBF4"/>
    <property type="match status" value="1"/>
</dbReference>
<feature type="region of interest" description="Disordered" evidence="5">
    <location>
        <begin position="706"/>
        <end position="782"/>
    </location>
</feature>
<proteinExistence type="predicted"/>
<feature type="compositionally biased region" description="Basic and acidic residues" evidence="5">
    <location>
        <begin position="315"/>
        <end position="327"/>
    </location>
</feature>
<feature type="compositionally biased region" description="Basic residues" evidence="5">
    <location>
        <begin position="836"/>
        <end position="849"/>
    </location>
</feature>
<evidence type="ECO:0000256" key="1">
    <source>
        <dbReference type="ARBA" id="ARBA00022723"/>
    </source>
</evidence>
<feature type="region of interest" description="Disordered" evidence="5">
    <location>
        <begin position="259"/>
        <end position="344"/>
    </location>
</feature>